<evidence type="ECO:0000313" key="2">
    <source>
        <dbReference type="EMBL" id="CAF4416582.1"/>
    </source>
</evidence>
<dbReference type="EMBL" id="CAJNOQ010027681">
    <property type="protein sequence ID" value="CAF1555462.1"/>
    <property type="molecule type" value="Genomic_DNA"/>
</dbReference>
<protein>
    <submittedName>
        <fullName evidence="1">Uncharacterized protein</fullName>
    </submittedName>
</protein>
<gene>
    <name evidence="1" type="ORF">GPM918_LOCUS39451</name>
    <name evidence="2" type="ORF">SRO942_LOCUS40324</name>
</gene>
<accession>A0A815XBE8</accession>
<organism evidence="1 3">
    <name type="scientific">Didymodactylos carnosus</name>
    <dbReference type="NCBI Taxonomy" id="1234261"/>
    <lineage>
        <taxon>Eukaryota</taxon>
        <taxon>Metazoa</taxon>
        <taxon>Spiralia</taxon>
        <taxon>Gnathifera</taxon>
        <taxon>Rotifera</taxon>
        <taxon>Eurotatoria</taxon>
        <taxon>Bdelloidea</taxon>
        <taxon>Philodinida</taxon>
        <taxon>Philodinidae</taxon>
        <taxon>Didymodactylos</taxon>
    </lineage>
</organism>
<proteinExistence type="predicted"/>
<name>A0A815XBE8_9BILA</name>
<reference evidence="1" key="1">
    <citation type="submission" date="2021-02" db="EMBL/GenBank/DDBJ databases">
        <authorList>
            <person name="Nowell W R."/>
        </authorList>
    </citation>
    <scope>NUCLEOTIDE SEQUENCE</scope>
</reference>
<sequence>MAKMVNICEKSEEESISGSGTVESSLSFSDVKTYNIQTHGYHNNIKFPLSTVIQSENELENYYKVFENEYHKMDEVKQCLGGITNVFFEKNTLLVCSTHATSGSHRYRIQDVNVVNGKVNIKISHTSPQVCTCDMAEWHLITVIPNGKLKNVDYKNFNVKIVTNE</sequence>
<dbReference type="Proteomes" id="UP000681722">
    <property type="component" value="Unassembled WGS sequence"/>
</dbReference>
<dbReference type="EMBL" id="CAJOBC010093383">
    <property type="protein sequence ID" value="CAF4416582.1"/>
    <property type="molecule type" value="Genomic_DNA"/>
</dbReference>
<keyword evidence="3" id="KW-1185">Reference proteome</keyword>
<evidence type="ECO:0000313" key="3">
    <source>
        <dbReference type="Proteomes" id="UP000663829"/>
    </source>
</evidence>
<dbReference type="AlphaFoldDB" id="A0A815XBE8"/>
<dbReference type="Proteomes" id="UP000663829">
    <property type="component" value="Unassembled WGS sequence"/>
</dbReference>
<comment type="caution">
    <text evidence="1">The sequence shown here is derived from an EMBL/GenBank/DDBJ whole genome shotgun (WGS) entry which is preliminary data.</text>
</comment>
<evidence type="ECO:0000313" key="1">
    <source>
        <dbReference type="EMBL" id="CAF1555462.1"/>
    </source>
</evidence>